<evidence type="ECO:0000313" key="4">
    <source>
        <dbReference type="Proteomes" id="UP000219440"/>
    </source>
</evidence>
<evidence type="ECO:0000313" key="3">
    <source>
        <dbReference type="EMBL" id="SOE70625.1"/>
    </source>
</evidence>
<name>A0A2C8ZXJ3_9MICO</name>
<accession>A0A2C8ZXJ3</accession>
<protein>
    <submittedName>
        <fullName evidence="3">VanZ like family protein</fullName>
    </submittedName>
</protein>
<sequence>MLFSVTLVYLTLLVFATFMPGPAHARDSWYWPVIAFVPVGVLLLLLLGRRLWWAAFAFSVLAAVWIEAAQSAWMPAGYARLSDVAWSAGGAIVGVVIASMLTAPRSRLMRVHESHRVVRQSGSREIPQD</sequence>
<reference evidence="3 4" key="1">
    <citation type="submission" date="2017-09" db="EMBL/GenBank/DDBJ databases">
        <authorList>
            <person name="Ehlers B."/>
            <person name="Leendertz F.H."/>
        </authorList>
    </citation>
    <scope>NUCLEOTIDE SEQUENCE [LARGE SCALE GENOMIC DNA]</scope>
    <source>
        <strain evidence="3 4">CGMCC 1.05381</strain>
    </source>
</reference>
<dbReference type="InterPro" id="IPR006976">
    <property type="entry name" value="VanZ-like"/>
</dbReference>
<dbReference type="Proteomes" id="UP000219440">
    <property type="component" value="Unassembled WGS sequence"/>
</dbReference>
<feature type="transmembrane region" description="Helical" evidence="1">
    <location>
        <begin position="28"/>
        <end position="47"/>
    </location>
</feature>
<dbReference type="AlphaFoldDB" id="A0A2C8ZXJ3"/>
<dbReference type="EMBL" id="OCST01000004">
    <property type="protein sequence ID" value="SOE70625.1"/>
    <property type="molecule type" value="Genomic_DNA"/>
</dbReference>
<keyword evidence="1" id="KW-0472">Membrane</keyword>
<keyword evidence="1" id="KW-0812">Transmembrane</keyword>
<feature type="transmembrane region" description="Helical" evidence="1">
    <location>
        <begin position="54"/>
        <end position="73"/>
    </location>
</feature>
<feature type="domain" description="VanZ-like" evidence="2">
    <location>
        <begin position="33"/>
        <end position="101"/>
    </location>
</feature>
<dbReference type="Pfam" id="PF04892">
    <property type="entry name" value="VanZ"/>
    <property type="match status" value="1"/>
</dbReference>
<evidence type="ECO:0000256" key="1">
    <source>
        <dbReference type="SAM" id="Phobius"/>
    </source>
</evidence>
<keyword evidence="1" id="KW-1133">Transmembrane helix</keyword>
<evidence type="ECO:0000259" key="2">
    <source>
        <dbReference type="Pfam" id="PF04892"/>
    </source>
</evidence>
<organism evidence="3 4">
    <name type="scientific">Salinibacterium xinjiangense</name>
    <dbReference type="NCBI Taxonomy" id="386302"/>
    <lineage>
        <taxon>Bacteria</taxon>
        <taxon>Bacillati</taxon>
        <taxon>Actinomycetota</taxon>
        <taxon>Actinomycetes</taxon>
        <taxon>Micrococcales</taxon>
        <taxon>Microbacteriaceae</taxon>
        <taxon>Salinibacterium</taxon>
    </lineage>
</organism>
<feature type="transmembrane region" description="Helical" evidence="1">
    <location>
        <begin position="85"/>
        <end position="103"/>
    </location>
</feature>
<keyword evidence="4" id="KW-1185">Reference proteome</keyword>
<gene>
    <name evidence="3" type="ORF">SAMN06296378_2277</name>
</gene>
<proteinExistence type="predicted"/>